<keyword evidence="5" id="KW-0812">Transmembrane</keyword>
<evidence type="ECO:0000256" key="3">
    <source>
        <dbReference type="ARBA" id="ARBA00023163"/>
    </source>
</evidence>
<name>A0A6N6NQ71_9ACTN</name>
<feature type="transmembrane region" description="Helical" evidence="5">
    <location>
        <begin position="365"/>
        <end position="386"/>
    </location>
</feature>
<feature type="transmembrane region" description="Helical" evidence="5">
    <location>
        <begin position="197"/>
        <end position="214"/>
    </location>
</feature>
<dbReference type="RefSeq" id="WP_158050124.1">
    <property type="nucleotide sequence ID" value="NZ_WAJR01000025.1"/>
</dbReference>
<feature type="transmembrane region" description="Helical" evidence="5">
    <location>
        <begin position="398"/>
        <end position="419"/>
    </location>
</feature>
<protein>
    <submittedName>
        <fullName evidence="7">Response regulator transcription factor</fullName>
    </submittedName>
</protein>
<gene>
    <name evidence="7" type="ORF">F8C90_08625</name>
</gene>
<dbReference type="AlphaFoldDB" id="A0A6N6NQ71"/>
<feature type="compositionally biased region" description="Polar residues" evidence="4">
    <location>
        <begin position="1"/>
        <end position="11"/>
    </location>
</feature>
<keyword evidence="8" id="KW-1185">Reference proteome</keyword>
<feature type="domain" description="HTH luxR-type" evidence="6">
    <location>
        <begin position="471"/>
        <end position="536"/>
    </location>
</feature>
<feature type="transmembrane region" description="Helical" evidence="5">
    <location>
        <begin position="333"/>
        <end position="353"/>
    </location>
</feature>
<evidence type="ECO:0000256" key="4">
    <source>
        <dbReference type="SAM" id="MobiDB-lite"/>
    </source>
</evidence>
<proteinExistence type="predicted"/>
<dbReference type="SUPFAM" id="SSF46894">
    <property type="entry name" value="C-terminal effector domain of the bipartite response regulators"/>
    <property type="match status" value="1"/>
</dbReference>
<keyword evidence="5" id="KW-0472">Membrane</keyword>
<dbReference type="Gene3D" id="1.10.10.10">
    <property type="entry name" value="Winged helix-like DNA-binding domain superfamily/Winged helix DNA-binding domain"/>
    <property type="match status" value="1"/>
</dbReference>
<dbReference type="Pfam" id="PF00196">
    <property type="entry name" value="GerE"/>
    <property type="match status" value="1"/>
</dbReference>
<feature type="transmembrane region" description="Helical" evidence="5">
    <location>
        <begin position="109"/>
        <end position="129"/>
    </location>
</feature>
<evidence type="ECO:0000256" key="1">
    <source>
        <dbReference type="ARBA" id="ARBA00023015"/>
    </source>
</evidence>
<dbReference type="EMBL" id="WAJR01000025">
    <property type="protein sequence ID" value="KAB1638003.1"/>
    <property type="molecule type" value="Genomic_DNA"/>
</dbReference>
<sequence>MIGKTNQSSPSPLCAPNQKTPSEKATPASEQSENVGAIIARHKPLAWSILGLALCRAGLIVGSYGSYRHSDEGIYSDGVMLVALAVLAVLWLLIAITKCHLSRQVVRRIAFASIILEAFSLTMAGALVIGPPEMNVVGNHFLASTFCTLGGLACMSYWLRRARDCTAITAVIYSFGALFVSELLIFTSIFMENGISYFYAAVLVLLQFPCMLLARTKPLACDIKTLSNKGDFFNFTKNTMTSKAFLATICVSIGVLACADGFLRGYPDGSSIAFQPTTRLADLVLILAFCIAIIVFTCRQHHRVMTVGIFVTMEALACIALLCYSAWPDALDIGAIFTTNLNALLVGFSWYIILAFMSYGWRCPYYYAIAGWIVWLGCRGIARITLINVTAVSQNDLLMLAAVFTMIVISTQVAFVNFLNVRKFEAVPEEELTHQQKAVQTSPVVKIMGLDDHHESLADVRQATMRHNAEEVGKQFLLSEREVEVLSLYALGWTQKRVAEELFISPGTAHAHIKRIYAKTGLHSRQEILDYMEKYTS</sequence>
<dbReference type="PROSITE" id="PS50043">
    <property type="entry name" value="HTH_LUXR_2"/>
    <property type="match status" value="1"/>
</dbReference>
<evidence type="ECO:0000256" key="2">
    <source>
        <dbReference type="ARBA" id="ARBA00023125"/>
    </source>
</evidence>
<keyword evidence="2" id="KW-0238">DNA-binding</keyword>
<dbReference type="GO" id="GO:0003677">
    <property type="term" value="F:DNA binding"/>
    <property type="evidence" value="ECO:0007669"/>
    <property type="project" value="UniProtKB-KW"/>
</dbReference>
<dbReference type="GO" id="GO:0006355">
    <property type="term" value="P:regulation of DNA-templated transcription"/>
    <property type="evidence" value="ECO:0007669"/>
    <property type="project" value="InterPro"/>
</dbReference>
<feature type="transmembrane region" description="Helical" evidence="5">
    <location>
        <begin position="304"/>
        <end position="327"/>
    </location>
</feature>
<dbReference type="GeneID" id="98658471"/>
<evidence type="ECO:0000259" key="6">
    <source>
        <dbReference type="PROSITE" id="PS50043"/>
    </source>
</evidence>
<dbReference type="PANTHER" id="PTHR44688:SF16">
    <property type="entry name" value="DNA-BINDING TRANSCRIPTIONAL ACTIVATOR DEVR_DOSR"/>
    <property type="match status" value="1"/>
</dbReference>
<dbReference type="PRINTS" id="PR00038">
    <property type="entry name" value="HTHLUXR"/>
</dbReference>
<keyword evidence="3" id="KW-0804">Transcription</keyword>
<evidence type="ECO:0000256" key="5">
    <source>
        <dbReference type="SAM" id="Phobius"/>
    </source>
</evidence>
<dbReference type="CDD" id="cd06170">
    <property type="entry name" value="LuxR_C_like"/>
    <property type="match status" value="1"/>
</dbReference>
<feature type="transmembrane region" description="Helical" evidence="5">
    <location>
        <begin position="45"/>
        <end position="67"/>
    </location>
</feature>
<feature type="transmembrane region" description="Helical" evidence="5">
    <location>
        <begin position="244"/>
        <end position="266"/>
    </location>
</feature>
<organism evidence="7 8">
    <name type="scientific">Ellagibacter isourolithinifaciens</name>
    <dbReference type="NCBI Taxonomy" id="2137581"/>
    <lineage>
        <taxon>Bacteria</taxon>
        <taxon>Bacillati</taxon>
        <taxon>Actinomycetota</taxon>
        <taxon>Coriobacteriia</taxon>
        <taxon>Eggerthellales</taxon>
        <taxon>Eggerthellaceae</taxon>
        <taxon>Ellagibacter</taxon>
    </lineage>
</organism>
<comment type="caution">
    <text evidence="7">The sequence shown here is derived from an EMBL/GenBank/DDBJ whole genome shotgun (WGS) entry which is preliminary data.</text>
</comment>
<feature type="transmembrane region" description="Helical" evidence="5">
    <location>
        <begin position="278"/>
        <end position="297"/>
    </location>
</feature>
<keyword evidence="1" id="KW-0805">Transcription regulation</keyword>
<dbReference type="SMART" id="SM00421">
    <property type="entry name" value="HTH_LUXR"/>
    <property type="match status" value="1"/>
</dbReference>
<keyword evidence="5" id="KW-1133">Transmembrane helix</keyword>
<dbReference type="Proteomes" id="UP000468668">
    <property type="component" value="Unassembled WGS sequence"/>
</dbReference>
<dbReference type="OrthoDB" id="3171335at2"/>
<feature type="transmembrane region" description="Helical" evidence="5">
    <location>
        <begin position="141"/>
        <end position="159"/>
    </location>
</feature>
<reference evidence="7 8" key="1">
    <citation type="submission" date="2019-09" db="EMBL/GenBank/DDBJ databases">
        <title>Whole genome shotgun sequencing (WGS) of Ellagibacter isourolithinifaciens DSM 104140(T) and Adlercreutzia muris DSM 29508(T).</title>
        <authorList>
            <person name="Stoll D.A."/>
            <person name="Danylec N."/>
            <person name="Huch M."/>
        </authorList>
    </citation>
    <scope>NUCLEOTIDE SEQUENCE [LARGE SCALE GENOMIC DNA]</scope>
    <source>
        <strain evidence="7 8">DSM 104140</strain>
    </source>
</reference>
<feature type="transmembrane region" description="Helical" evidence="5">
    <location>
        <begin position="171"/>
        <end position="191"/>
    </location>
</feature>
<dbReference type="InterPro" id="IPR036388">
    <property type="entry name" value="WH-like_DNA-bd_sf"/>
</dbReference>
<dbReference type="PANTHER" id="PTHR44688">
    <property type="entry name" value="DNA-BINDING TRANSCRIPTIONAL ACTIVATOR DEVR_DOSR"/>
    <property type="match status" value="1"/>
</dbReference>
<feature type="transmembrane region" description="Helical" evidence="5">
    <location>
        <begin position="79"/>
        <end position="97"/>
    </location>
</feature>
<dbReference type="InterPro" id="IPR000792">
    <property type="entry name" value="Tscrpt_reg_LuxR_C"/>
</dbReference>
<feature type="region of interest" description="Disordered" evidence="4">
    <location>
        <begin position="1"/>
        <end position="29"/>
    </location>
</feature>
<dbReference type="InterPro" id="IPR016032">
    <property type="entry name" value="Sig_transdc_resp-reg_C-effctor"/>
</dbReference>
<evidence type="ECO:0000313" key="8">
    <source>
        <dbReference type="Proteomes" id="UP000468668"/>
    </source>
</evidence>
<accession>A0A6N6NQ71</accession>
<evidence type="ECO:0000313" key="7">
    <source>
        <dbReference type="EMBL" id="KAB1638003.1"/>
    </source>
</evidence>